<dbReference type="InterPro" id="IPR036388">
    <property type="entry name" value="WH-like_DNA-bd_sf"/>
</dbReference>
<dbReference type="SUPFAM" id="SSF46785">
    <property type="entry name" value="Winged helix' DNA-binding domain"/>
    <property type="match status" value="1"/>
</dbReference>
<sequence>MPNKQLRCQISVRIFGEEKCFGPGVADLLERVDRLKSLRKATIEMDMAYSKAWKIVKIAEANLGFQLLESVTGGKDGGGAELTEDAKRFLVAYRRFEESVRSYADEAFVEMMGG</sequence>
<name>A0A644Z957_9ZZZZ</name>
<dbReference type="PANTHER" id="PTHR30432">
    <property type="entry name" value="TRANSCRIPTIONAL REGULATOR MODE"/>
    <property type="match status" value="1"/>
</dbReference>
<dbReference type="PANTHER" id="PTHR30432:SF1">
    <property type="entry name" value="DNA-BINDING TRANSCRIPTIONAL DUAL REGULATOR MODE"/>
    <property type="match status" value="1"/>
</dbReference>
<organism evidence="1">
    <name type="scientific">bioreactor metagenome</name>
    <dbReference type="NCBI Taxonomy" id="1076179"/>
    <lineage>
        <taxon>unclassified sequences</taxon>
        <taxon>metagenomes</taxon>
        <taxon>ecological metagenomes</taxon>
    </lineage>
</organism>
<accession>A0A644Z957</accession>
<comment type="caution">
    <text evidence="1">The sequence shown here is derived from an EMBL/GenBank/DDBJ whole genome shotgun (WGS) entry which is preliminary data.</text>
</comment>
<reference evidence="1" key="1">
    <citation type="submission" date="2019-08" db="EMBL/GenBank/DDBJ databases">
        <authorList>
            <person name="Kucharzyk K."/>
            <person name="Murdoch R.W."/>
            <person name="Higgins S."/>
            <person name="Loffler F."/>
        </authorList>
    </citation>
    <scope>NUCLEOTIDE SEQUENCE</scope>
</reference>
<dbReference type="InterPro" id="IPR036390">
    <property type="entry name" value="WH_DNA-bd_sf"/>
</dbReference>
<proteinExistence type="predicted"/>
<dbReference type="Gene3D" id="1.10.10.10">
    <property type="entry name" value="Winged helix-like DNA-binding domain superfamily/Winged helix DNA-binding domain"/>
    <property type="match status" value="1"/>
</dbReference>
<dbReference type="InterPro" id="IPR051815">
    <property type="entry name" value="Molybdate_resp_trans_reg"/>
</dbReference>
<gene>
    <name evidence="1" type="ORF">SDC9_81077</name>
</gene>
<dbReference type="EMBL" id="VSSQ01006992">
    <property type="protein sequence ID" value="MPM34494.1"/>
    <property type="molecule type" value="Genomic_DNA"/>
</dbReference>
<evidence type="ECO:0000313" key="1">
    <source>
        <dbReference type="EMBL" id="MPM34494.1"/>
    </source>
</evidence>
<dbReference type="AlphaFoldDB" id="A0A644Z957"/>
<protein>
    <submittedName>
        <fullName evidence="1">Uncharacterized protein</fullName>
    </submittedName>
</protein>